<reference evidence="1 2" key="1">
    <citation type="submission" date="2015-09" db="EMBL/GenBank/DDBJ databases">
        <authorList>
            <consortium name="Pathogen Informatics"/>
        </authorList>
    </citation>
    <scope>NUCLEOTIDE SEQUENCE [LARGE SCALE GENOMIC DNA]</scope>
    <source>
        <strain evidence="1 2">2789STDY5608872</strain>
    </source>
</reference>
<gene>
    <name evidence="1" type="ORF">ERS852429_02706</name>
</gene>
<dbReference type="RefSeq" id="WP_057319603.1">
    <property type="nucleotide sequence ID" value="NZ_CYXP01000006.1"/>
</dbReference>
<evidence type="ECO:0000313" key="2">
    <source>
        <dbReference type="Proteomes" id="UP000095591"/>
    </source>
</evidence>
<organism evidence="1 2">
    <name type="scientific">Parabacteroides distasonis</name>
    <dbReference type="NCBI Taxonomy" id="823"/>
    <lineage>
        <taxon>Bacteria</taxon>
        <taxon>Pseudomonadati</taxon>
        <taxon>Bacteroidota</taxon>
        <taxon>Bacteroidia</taxon>
        <taxon>Bacteroidales</taxon>
        <taxon>Tannerellaceae</taxon>
        <taxon>Parabacteroides</taxon>
    </lineage>
</organism>
<dbReference type="Proteomes" id="UP000095591">
    <property type="component" value="Unassembled WGS sequence"/>
</dbReference>
<dbReference type="EMBL" id="CYXP01000006">
    <property type="protein sequence ID" value="CUN22962.1"/>
    <property type="molecule type" value="Genomic_DNA"/>
</dbReference>
<evidence type="ECO:0000313" key="1">
    <source>
        <dbReference type="EMBL" id="CUN22962.1"/>
    </source>
</evidence>
<dbReference type="AlphaFoldDB" id="A0A173V6K7"/>
<proteinExistence type="predicted"/>
<sequence length="654" mass="72209">MREYVAKTGGRYTYIEDFIGLQELSLSLASIFDGCKNFIVSGCKTSGTNTNLSISAGYVYINGKIRHFEGKTIDLSTPFYIVEKNEPYDVSYAQNPTQLGYIEYGCEGVGEMPLDGRQYIKITSTYIPRLKDEFFGKYAVTLDSSFEQQTISKNIVMEKDLYVKGNIVNDSSFSIKNPNKQVEIEEKITSEGNAQFTFLKNGKELSKLLFGFDGVTRFMSDGIEKLVITPSNVAINELMTNEIRTSELLISGTDIYNYFDNSENGSLNINRSGYNAGATKPRHLNIYNGKGKLLFRSDGALNMNYSYCTINEESTNEFGLVFRDTAHKYGESSYIKSIAWKDKDGVIMGTVGFSETSQNDLRIKHHLSGNITLQGTKVNVVGELQNNGETLSSKYASKNYVDEGLDKKVNAVSGKVLSDENFTSTYKAKLDRINPDDYANGDDINQAVSGALKAANNLSDVQDKAVGRNNLNVYSKNECDSAYLRKNEKLKDLPTLTDTEKAAIRNLIDAAKIGDSPADQGVRKIVQEEMKGLDTKYALKSTTGICTAQPGNGLTFVQVGGVVSVGGMIEPKGNAGNWFVIPNSIGAPATYICGTINTGIGKEDINYGLVWECQANDRTVTCPIHYWPDKQGRAVRFHCTYVTKQKPANANEYL</sequence>
<accession>A0A173V6K7</accession>
<name>A0A173V6K7_PARDI</name>
<protein>
    <submittedName>
        <fullName evidence="1">Uncharacterized protein</fullName>
    </submittedName>
</protein>